<dbReference type="OMA" id="ARRFINM"/>
<evidence type="ECO:0000313" key="5">
    <source>
        <dbReference type="EMBL" id="ELU04922.1"/>
    </source>
</evidence>
<dbReference type="NCBIfam" id="NF040713">
    <property type="entry name" value="ZapE"/>
    <property type="match status" value="1"/>
</dbReference>
<organism evidence="5">
    <name type="scientific">Capitella teleta</name>
    <name type="common">Polychaete worm</name>
    <dbReference type="NCBI Taxonomy" id="283909"/>
    <lineage>
        <taxon>Eukaryota</taxon>
        <taxon>Metazoa</taxon>
        <taxon>Spiralia</taxon>
        <taxon>Lophotrochozoa</taxon>
        <taxon>Annelida</taxon>
        <taxon>Polychaeta</taxon>
        <taxon>Sedentaria</taxon>
        <taxon>Scolecida</taxon>
        <taxon>Capitellidae</taxon>
        <taxon>Capitella</taxon>
    </lineage>
</organism>
<dbReference type="STRING" id="283909.R7ULV4"/>
<dbReference type="PANTHER" id="PTHR12169">
    <property type="entry name" value="ATPASE N2B"/>
    <property type="match status" value="1"/>
</dbReference>
<evidence type="ECO:0000256" key="3">
    <source>
        <dbReference type="ARBA" id="ARBA00022840"/>
    </source>
</evidence>
<dbReference type="PANTHER" id="PTHR12169:SF6">
    <property type="entry name" value="AFG1-LIKE ATPASE"/>
    <property type="match status" value="1"/>
</dbReference>
<name>R7ULV4_CAPTE</name>
<reference evidence="7" key="1">
    <citation type="submission" date="2012-12" db="EMBL/GenBank/DDBJ databases">
        <authorList>
            <person name="Hellsten U."/>
            <person name="Grimwood J."/>
            <person name="Chapman J.A."/>
            <person name="Shapiro H."/>
            <person name="Aerts A."/>
            <person name="Otillar R.P."/>
            <person name="Terry A.Y."/>
            <person name="Boore J.L."/>
            <person name="Simakov O."/>
            <person name="Marletaz F."/>
            <person name="Cho S.-J."/>
            <person name="Edsinger-Gonzales E."/>
            <person name="Havlak P."/>
            <person name="Kuo D.-H."/>
            <person name="Larsson T."/>
            <person name="Lv J."/>
            <person name="Arendt D."/>
            <person name="Savage R."/>
            <person name="Osoegawa K."/>
            <person name="de Jong P."/>
            <person name="Lindberg D.R."/>
            <person name="Seaver E.C."/>
            <person name="Weisblat D.A."/>
            <person name="Putnam N.H."/>
            <person name="Grigoriev I.V."/>
            <person name="Rokhsar D.S."/>
        </authorList>
    </citation>
    <scope>NUCLEOTIDE SEQUENCE</scope>
    <source>
        <strain evidence="7">I ESC-2004</strain>
    </source>
</reference>
<dbReference type="InterPro" id="IPR027417">
    <property type="entry name" value="P-loop_NTPase"/>
</dbReference>
<dbReference type="GO" id="GO:0005524">
    <property type="term" value="F:ATP binding"/>
    <property type="evidence" value="ECO:0007669"/>
    <property type="project" value="UniProtKB-KW"/>
</dbReference>
<evidence type="ECO:0000313" key="7">
    <source>
        <dbReference type="Proteomes" id="UP000014760"/>
    </source>
</evidence>
<protein>
    <recommendedName>
        <fullName evidence="8">AAA+ ATPase domain-containing protein</fullName>
    </recommendedName>
</protein>
<evidence type="ECO:0000313" key="6">
    <source>
        <dbReference type="EnsemblMetazoa" id="CapteP168008"/>
    </source>
</evidence>
<feature type="region of interest" description="Disordered" evidence="4">
    <location>
        <begin position="435"/>
        <end position="457"/>
    </location>
</feature>
<dbReference type="AlphaFoldDB" id="R7ULV4"/>
<dbReference type="GO" id="GO:0016887">
    <property type="term" value="F:ATP hydrolysis activity"/>
    <property type="evidence" value="ECO:0007669"/>
    <property type="project" value="InterPro"/>
</dbReference>
<comment type="similarity">
    <text evidence="1">Belongs to the AFG1 ATPase family.</text>
</comment>
<dbReference type="InterPro" id="IPR005654">
    <property type="entry name" value="ATPase_AFG1-like"/>
</dbReference>
<evidence type="ECO:0000256" key="1">
    <source>
        <dbReference type="ARBA" id="ARBA00010322"/>
    </source>
</evidence>
<dbReference type="FunCoup" id="R7ULV4">
    <property type="interactions" value="2102"/>
</dbReference>
<evidence type="ECO:0000256" key="4">
    <source>
        <dbReference type="SAM" id="MobiDB-lite"/>
    </source>
</evidence>
<evidence type="ECO:0000256" key="2">
    <source>
        <dbReference type="ARBA" id="ARBA00022741"/>
    </source>
</evidence>
<dbReference type="Pfam" id="PF03969">
    <property type="entry name" value="AFG1_ATPase"/>
    <property type="match status" value="1"/>
</dbReference>
<dbReference type="EnsemblMetazoa" id="CapteT168008">
    <property type="protein sequence ID" value="CapteP168008"/>
    <property type="gene ID" value="CapteG168008"/>
</dbReference>
<dbReference type="HOGENOM" id="CLU_008681_3_0_1"/>
<keyword evidence="2" id="KW-0547">Nucleotide-binding</keyword>
<dbReference type="SUPFAM" id="SSF52540">
    <property type="entry name" value="P-loop containing nucleoside triphosphate hydrolases"/>
    <property type="match status" value="1"/>
</dbReference>
<evidence type="ECO:0008006" key="8">
    <source>
        <dbReference type="Google" id="ProtNLM"/>
    </source>
</evidence>
<dbReference type="GO" id="GO:0005739">
    <property type="term" value="C:mitochondrion"/>
    <property type="evidence" value="ECO:0007669"/>
    <property type="project" value="TreeGrafter"/>
</dbReference>
<dbReference type="EMBL" id="KB301969">
    <property type="protein sequence ID" value="ELU04922.1"/>
    <property type="molecule type" value="Genomic_DNA"/>
</dbReference>
<proteinExistence type="inferred from homology"/>
<keyword evidence="3" id="KW-0067">ATP-binding</keyword>
<sequence>MQQHAVEGVHESEDLVFETPMQMYDHQVEMGLLKPDKRQVSIMNQLQKLHSRMDNYKATPMKTKNFISKKYSTSPKGLYIYGSVGCGKTMLMDFFFHTANVEKKQRMHFHQFMLDVHHRIHEVKQKMPDKNFNLNRSQPYDPIAPVARDISEETNLLCFDEFQVTDIADAMILKRLFYHLWRHGVVVVATSNRPPDDLYKNGLQRINFLPFIPMAKANNDILCLDSGIDYRRQTMPSEGKVYFLTDDADTKYEMDRIYEDLVSKEKVEEEGLRTLTVKGRQVVFQKARGRILYTTFPEICMRPLGAADYLEICRQFDTILLADIPQMNIQRRSEARRFITLIDTLYDNKIQLICSAEAPPDLLFALSDNLSDYDRQHAKVLIGDLDISKGDDNERASIFTGEEELFAFERVMSRMTEMQTQDYWNQREKIRSKREAKAEADAAASKSDADKLNLAVA</sequence>
<dbReference type="EMBL" id="AMQN01008017">
    <property type="status" value="NOT_ANNOTATED_CDS"/>
    <property type="molecule type" value="Genomic_DNA"/>
</dbReference>
<reference evidence="5 7" key="2">
    <citation type="journal article" date="2013" name="Nature">
        <title>Insights into bilaterian evolution from three spiralian genomes.</title>
        <authorList>
            <person name="Simakov O."/>
            <person name="Marletaz F."/>
            <person name="Cho S.J."/>
            <person name="Edsinger-Gonzales E."/>
            <person name="Havlak P."/>
            <person name="Hellsten U."/>
            <person name="Kuo D.H."/>
            <person name="Larsson T."/>
            <person name="Lv J."/>
            <person name="Arendt D."/>
            <person name="Savage R."/>
            <person name="Osoegawa K."/>
            <person name="de Jong P."/>
            <person name="Grimwood J."/>
            <person name="Chapman J.A."/>
            <person name="Shapiro H."/>
            <person name="Aerts A."/>
            <person name="Otillar R.P."/>
            <person name="Terry A.Y."/>
            <person name="Boore J.L."/>
            <person name="Grigoriev I.V."/>
            <person name="Lindberg D.R."/>
            <person name="Seaver E.C."/>
            <person name="Weisblat D.A."/>
            <person name="Putnam N.H."/>
            <person name="Rokhsar D.S."/>
        </authorList>
    </citation>
    <scope>NUCLEOTIDE SEQUENCE</scope>
    <source>
        <strain evidence="5 7">I ESC-2004</strain>
    </source>
</reference>
<reference evidence="6" key="3">
    <citation type="submission" date="2015-06" db="UniProtKB">
        <authorList>
            <consortium name="EnsemblMetazoa"/>
        </authorList>
    </citation>
    <scope>IDENTIFICATION</scope>
</reference>
<dbReference type="FunFam" id="3.40.50.300:FF:003045">
    <property type="entry name" value="GD10885"/>
    <property type="match status" value="1"/>
</dbReference>
<keyword evidence="7" id="KW-1185">Reference proteome</keyword>
<dbReference type="OrthoDB" id="548867at2759"/>
<gene>
    <name evidence="5" type="ORF">CAPTEDRAFT_168008</name>
</gene>
<accession>R7ULV4</accession>
<dbReference type="Gene3D" id="3.40.50.300">
    <property type="entry name" value="P-loop containing nucleotide triphosphate hydrolases"/>
    <property type="match status" value="1"/>
</dbReference>
<dbReference type="Proteomes" id="UP000014760">
    <property type="component" value="Unassembled WGS sequence"/>
</dbReference>